<dbReference type="RefSeq" id="WP_026878724.1">
    <property type="nucleotide sequence ID" value="NZ_AZOD01000012.1"/>
</dbReference>
<evidence type="ECO:0000259" key="1">
    <source>
        <dbReference type="Pfam" id="PF13503"/>
    </source>
</evidence>
<dbReference type="InterPro" id="IPR025391">
    <property type="entry name" value="DUF4123"/>
</dbReference>
<sequence>MKIYAVICNGSAEGLQDALATFDPPASCLYNEPIDPNTFRNAPFLVEVTESFKPWLAEQTTPWGLYLLTQKEVTFNALRQHLRRYTYAKIPSEEVPVLFRFYDPRVFWDFAEVIDDWNLHAMLGPIEIVASHYGELKQDHFEERRRNYPKNAKMRGMFLTLTAAQEAALNGKKQDKYIQELADHMWDYVDPNHLMRVWEDPEEAHAAMLRHQRDVKGVEITHPEDLKLLEKVFSEKKRDPETGKYLPRTIEEMREAVYQLAKDFHQFCVGEGIKDDRSLKELAWLITEHDIFEFEDIPQEWRDRLRDKKDDEIGKYRARRLSGMLKKALKENEEELV</sequence>
<name>A0ABZ3C4Z5_9GAMM</name>
<evidence type="ECO:0000313" key="3">
    <source>
        <dbReference type="Proteomes" id="UP001449178"/>
    </source>
</evidence>
<keyword evidence="3" id="KW-1185">Reference proteome</keyword>
<evidence type="ECO:0000313" key="2">
    <source>
        <dbReference type="EMBL" id="WZW88571.1"/>
    </source>
</evidence>
<protein>
    <submittedName>
        <fullName evidence="2">DUF4123 domain-containing protein</fullName>
    </submittedName>
</protein>
<feature type="domain" description="DUF4123" evidence="1">
    <location>
        <begin position="4"/>
        <end position="120"/>
    </location>
</feature>
<gene>
    <name evidence="2" type="ORF">WMO13_04080</name>
</gene>
<organism evidence="2 3">
    <name type="scientific">Ignatzschineria larvae DSM 13226</name>
    <dbReference type="NCBI Taxonomy" id="1111732"/>
    <lineage>
        <taxon>Bacteria</taxon>
        <taxon>Pseudomonadati</taxon>
        <taxon>Pseudomonadota</taxon>
        <taxon>Gammaproteobacteria</taxon>
        <taxon>Cardiobacteriales</taxon>
        <taxon>Ignatzschineriaceae</taxon>
        <taxon>Ignatzschineria</taxon>
    </lineage>
</organism>
<accession>A0ABZ3C4Z5</accession>
<dbReference type="Pfam" id="PF13503">
    <property type="entry name" value="DUF4123"/>
    <property type="match status" value="1"/>
</dbReference>
<proteinExistence type="predicted"/>
<reference evidence="2 3" key="1">
    <citation type="submission" date="2024-03" db="EMBL/GenBank/DDBJ databases">
        <title>Complete Genome Sequence and Annotation of Ignatzschineria larvae DSM 13226.</title>
        <authorList>
            <person name="Cantrell E."/>
            <person name="Burcham Z.M."/>
        </authorList>
    </citation>
    <scope>NUCLEOTIDE SEQUENCE [LARGE SCALE GENOMIC DNA]</scope>
    <source>
        <strain evidence="2 3">DSM 13226</strain>
    </source>
</reference>
<dbReference type="Proteomes" id="UP001449178">
    <property type="component" value="Chromosome"/>
</dbReference>
<dbReference type="EMBL" id="CP150637">
    <property type="protein sequence ID" value="WZW88571.1"/>
    <property type="molecule type" value="Genomic_DNA"/>
</dbReference>